<dbReference type="AlphaFoldDB" id="A0A6F8SPA9"/>
<evidence type="ECO:0000313" key="3">
    <source>
        <dbReference type="Proteomes" id="UP000501727"/>
    </source>
</evidence>
<dbReference type="Pfam" id="PF08279">
    <property type="entry name" value="HTH_11"/>
    <property type="match status" value="1"/>
</dbReference>
<organism evidence="2 3">
    <name type="scientific">Adlercreutzia hattorii</name>
    <dbReference type="NCBI Taxonomy" id="2707299"/>
    <lineage>
        <taxon>Bacteria</taxon>
        <taxon>Bacillati</taxon>
        <taxon>Actinomycetota</taxon>
        <taxon>Coriobacteriia</taxon>
        <taxon>Eggerthellales</taxon>
        <taxon>Eggerthellaceae</taxon>
        <taxon>Adlercreutzia</taxon>
    </lineage>
</organism>
<keyword evidence="3" id="KW-1185">Reference proteome</keyword>
<proteinExistence type="predicted"/>
<protein>
    <recommendedName>
        <fullName evidence="1">Helix-turn-helix type 11 domain-containing protein</fullName>
    </recommendedName>
</protein>
<name>A0A6F8SPA9_9ACTN</name>
<dbReference type="Gene3D" id="1.10.10.10">
    <property type="entry name" value="Winged helix-like DNA-binding domain superfamily/Winged helix DNA-binding domain"/>
    <property type="match status" value="1"/>
</dbReference>
<reference evidence="3" key="2">
    <citation type="submission" date="2020-03" db="EMBL/GenBank/DDBJ databases">
        <title>Complete Genome Sequence of Adlercreutzia sp. strain 8CFCBH1 Producing Equol, Isolated from Healthy Japanese Feces.</title>
        <authorList>
            <person name="Ogata Y."/>
            <person name="Sakamoto M."/>
            <person name="Ohkuma M."/>
            <person name="Hattori M."/>
            <person name="Suda W."/>
        </authorList>
    </citation>
    <scope>NUCLEOTIDE SEQUENCE [LARGE SCALE GENOMIC DNA]</scope>
    <source>
        <strain evidence="3">8CFCBH1</strain>
    </source>
</reference>
<accession>A0A6F8SPA9</accession>
<dbReference type="Proteomes" id="UP000501727">
    <property type="component" value="Chromosome"/>
</dbReference>
<dbReference type="RefSeq" id="WP_173114197.1">
    <property type="nucleotide sequence ID" value="NZ_AP022829.1"/>
</dbReference>
<feature type="domain" description="Helix-turn-helix type 11" evidence="1">
    <location>
        <begin position="3"/>
        <end position="42"/>
    </location>
</feature>
<dbReference type="KEGG" id="ahat:ADCFC_20350"/>
<evidence type="ECO:0000313" key="2">
    <source>
        <dbReference type="EMBL" id="BCA89416.1"/>
    </source>
</evidence>
<dbReference type="EMBL" id="AP022829">
    <property type="protein sequence ID" value="BCA89416.1"/>
    <property type="molecule type" value="Genomic_DNA"/>
</dbReference>
<sequence>MVNHKPEMIRAEEVAERLGISRTSAYSVIKELNRELAEKGYMTVTGKVSKDYFEQRYFGWKEGIR</sequence>
<evidence type="ECO:0000259" key="1">
    <source>
        <dbReference type="Pfam" id="PF08279"/>
    </source>
</evidence>
<reference evidence="3" key="1">
    <citation type="journal article" date="2020" name="Microbiol. Resour. Announc.">
        <title>Complete Genome Sequence of Adlercreutzia sp. Strain 8CFCBH1, a Potent Producer of Equol, Isolated from Healthy Japanese Feces.</title>
        <authorList>
            <person name="Ogata Y."/>
            <person name="Sakamoto M."/>
            <person name="Ohkuma M."/>
            <person name="Hattori M."/>
            <person name="Suda W."/>
        </authorList>
    </citation>
    <scope>NUCLEOTIDE SEQUENCE [LARGE SCALE GENOMIC DNA]</scope>
    <source>
        <strain evidence="3">8CFCBH1</strain>
    </source>
</reference>
<dbReference type="InterPro" id="IPR036388">
    <property type="entry name" value="WH-like_DNA-bd_sf"/>
</dbReference>
<dbReference type="InterPro" id="IPR013196">
    <property type="entry name" value="HTH_11"/>
</dbReference>
<gene>
    <name evidence="2" type="ORF">ADCFC_19130</name>
</gene>